<accession>A0A425BZK1</accession>
<feature type="domain" description="PX" evidence="3">
    <location>
        <begin position="1"/>
        <end position="110"/>
    </location>
</feature>
<evidence type="ECO:0000256" key="2">
    <source>
        <dbReference type="SAM" id="MobiDB-lite"/>
    </source>
</evidence>
<name>A0A425BZK1_9STRA</name>
<feature type="compositionally biased region" description="Basic residues" evidence="2">
    <location>
        <begin position="1162"/>
        <end position="1179"/>
    </location>
</feature>
<evidence type="ECO:0000313" key="5">
    <source>
        <dbReference type="Proteomes" id="UP000286097"/>
    </source>
</evidence>
<organism evidence="4 5">
    <name type="scientific">Peronospora effusa</name>
    <dbReference type="NCBI Taxonomy" id="542832"/>
    <lineage>
        <taxon>Eukaryota</taxon>
        <taxon>Sar</taxon>
        <taxon>Stramenopiles</taxon>
        <taxon>Oomycota</taxon>
        <taxon>Peronosporomycetes</taxon>
        <taxon>Peronosporales</taxon>
        <taxon>Peronosporaceae</taxon>
        <taxon>Peronospora</taxon>
    </lineage>
</organism>
<sequence>MKSISAHITGFYHSSFHAYTTEVTVDGHRWRLGLRYSKFHEFYDQLVVQEKDFHAAFPPKGTLFFTPKPEERQEQLEIFLQQVLAYYSTKRYPMKVENLLCDLLKVPRHLRCSDRDDDDDVSTSTESVLDEPMHEPAAIEKKDLKEEETKKIQVAETKEVAETLEIKADEPRSVELKEAEKIVPITIAQVVSEVADEPLSVELEKTEQAALDTAEAAKVVTPALVEESEVAEETFKEDVAIVDEVVVEEEETDSPSPLVPAVQLAAKTEDAVQKDTVFESRLQISSLEETDVVLPTEQLVIKSVAHERTPLNSQVDEERAVSEDPILEEEVKPKEVATSEQASSWIAAYLPKSLVLFFQHRCMKKTNIVVLCVALLLPMAFARFNYTTFHTYTTEVEVDGHTWTLHIRYNTFYQFYERLLAIEKYFMVKFPPKGSLFFSPSPEERQEELDEFMLGTLAYFDMRDHPKRMGALLDELLEISKNLVVKDEEEERTASEGSFDVIDDFLESGHDTLQPIVADENQVKAAYKLDPHQSIKEDKAMEMEVEMEMQQKKVAVAKAEAKPATSTIDKNTTSKLDTVSILDPKSEEKIVKENELFSQEKGQESDLESDTESENPVVCWFRRIISFGSSPDEKEEEAVHKQYEEEDEQGNQEASMQAETEVIDAEACTKAEEGVKAEAMKAELLLAAQELNLRLKRYRHPVFFRDFNCNVKASCFFMPQRLSSDILAFNRVSFCTYTTVVTLDGVSWTLAIRYSKFLAFYDQLRAAERSFKFNFPPKGGFFSTPKPEDRQPRLDAFLQAVMAFFLKRKQPGIMTKLLREFLQIDKSLREAKKAQKAKEEEEQTASDESANEESNEVSKPKGEDEKKKTKEEEKKKKIKLSDKAQVGKKALVNAAAGAEVASAIKDDAVKTKKEGKEEEKKVKVEEIKVKVEEKKVKVDDIKVALNVEEMKVEKVAAKEEVEVKVEQKEKVAAKEEVEVNAEDKEKVEVQKVEVKVEQKKEESMTEEPKVYGVLVEEAKVANVKTSEVKPTTTSTTTTRTTTTTTSNGSTVVETNVTSQPTASKTVVGKTVTVTSNADDIHSFRVEMTEKKASVITLSAAAKEIEMVEAVDQKPKKKNRSQSKENIQKAPLSSASTVSDGFESPGGVDEVGRVSDLSESQKKARNQRRKEKRKKKQKKASVKDLKV</sequence>
<proteinExistence type="predicted"/>
<dbReference type="AlphaFoldDB" id="A0A425BZK1"/>
<dbReference type="InterPro" id="IPR001683">
    <property type="entry name" value="PX_dom"/>
</dbReference>
<dbReference type="InterPro" id="IPR036871">
    <property type="entry name" value="PX_dom_sf"/>
</dbReference>
<feature type="region of interest" description="Disordered" evidence="2">
    <location>
        <begin position="1109"/>
        <end position="1186"/>
    </location>
</feature>
<dbReference type="SUPFAM" id="SSF64268">
    <property type="entry name" value="PX domain"/>
    <property type="match status" value="3"/>
</dbReference>
<feature type="region of interest" description="Disordered" evidence="2">
    <location>
        <begin position="631"/>
        <end position="657"/>
    </location>
</feature>
<evidence type="ECO:0000259" key="3">
    <source>
        <dbReference type="PROSITE" id="PS50195"/>
    </source>
</evidence>
<dbReference type="EMBL" id="QKXF01000649">
    <property type="protein sequence ID" value="RQM10253.1"/>
    <property type="molecule type" value="Genomic_DNA"/>
</dbReference>
<dbReference type="VEuPathDB" id="FungiDB:DD237_002323"/>
<comment type="caution">
    <text evidence="4">The sequence shown here is derived from an EMBL/GenBank/DDBJ whole genome shotgun (WGS) entry which is preliminary data.</text>
</comment>
<dbReference type="Gene3D" id="3.30.1520.10">
    <property type="entry name" value="Phox-like domain"/>
    <property type="match status" value="3"/>
</dbReference>
<gene>
    <name evidence="4" type="ORF">DD237_002323</name>
</gene>
<reference evidence="4 5" key="1">
    <citation type="submission" date="2018-06" db="EMBL/GenBank/DDBJ databases">
        <title>Comparative genomics of downy mildews reveals potential adaptations to biotrophy.</title>
        <authorList>
            <person name="Fletcher K."/>
            <person name="Klosterman S.J."/>
            <person name="Derevnina L."/>
            <person name="Martin F."/>
            <person name="Koike S."/>
            <person name="Reyes Chin-Wo S."/>
            <person name="Mou B."/>
            <person name="Michelmore R."/>
        </authorList>
    </citation>
    <scope>NUCLEOTIDE SEQUENCE [LARGE SCALE GENOMIC DNA]</scope>
    <source>
        <strain evidence="4 5">R13</strain>
    </source>
</reference>
<feature type="region of interest" description="Disordered" evidence="2">
    <location>
        <begin position="1024"/>
        <end position="1063"/>
    </location>
</feature>
<evidence type="ECO:0000313" key="4">
    <source>
        <dbReference type="EMBL" id="RQM10253.1"/>
    </source>
</evidence>
<feature type="region of interest" description="Disordered" evidence="2">
    <location>
        <begin position="833"/>
        <end position="885"/>
    </location>
</feature>
<dbReference type="Proteomes" id="UP000286097">
    <property type="component" value="Unassembled WGS sequence"/>
</dbReference>
<feature type="compositionally biased region" description="Basic and acidic residues" evidence="2">
    <location>
        <begin position="856"/>
        <end position="882"/>
    </location>
</feature>
<dbReference type="Pfam" id="PF00787">
    <property type="entry name" value="PX"/>
    <property type="match status" value="1"/>
</dbReference>
<dbReference type="GO" id="GO:0035091">
    <property type="term" value="F:phosphatidylinositol binding"/>
    <property type="evidence" value="ECO:0007669"/>
    <property type="project" value="InterPro"/>
</dbReference>
<feature type="coiled-coil region" evidence="1">
    <location>
        <begin position="947"/>
        <end position="1002"/>
    </location>
</feature>
<protein>
    <recommendedName>
        <fullName evidence="3">PX domain-containing protein</fullName>
    </recommendedName>
</protein>
<dbReference type="PROSITE" id="PS50195">
    <property type="entry name" value="PX"/>
    <property type="match status" value="1"/>
</dbReference>
<dbReference type="CDD" id="cd06093">
    <property type="entry name" value="PX_domain"/>
    <property type="match status" value="1"/>
</dbReference>
<feature type="compositionally biased region" description="Acidic residues" evidence="2">
    <location>
        <begin position="840"/>
        <end position="855"/>
    </location>
</feature>
<keyword evidence="1" id="KW-0175">Coiled coil</keyword>
<evidence type="ECO:0000256" key="1">
    <source>
        <dbReference type="SAM" id="Coils"/>
    </source>
</evidence>